<proteinExistence type="predicted"/>
<keyword evidence="4" id="KW-0170">Cobalt</keyword>
<evidence type="ECO:0000256" key="2">
    <source>
        <dbReference type="ARBA" id="ARBA00022628"/>
    </source>
</evidence>
<organism evidence="6">
    <name type="scientific">marine sediment metagenome</name>
    <dbReference type="NCBI Taxonomy" id="412755"/>
    <lineage>
        <taxon>unclassified sequences</taxon>
        <taxon>metagenomes</taxon>
        <taxon>ecological metagenomes</taxon>
    </lineage>
</organism>
<dbReference type="InterPro" id="IPR000788">
    <property type="entry name" value="RNR_lg_C"/>
</dbReference>
<dbReference type="SUPFAM" id="SSF51998">
    <property type="entry name" value="PFL-like glycyl radical enzymes"/>
    <property type="match status" value="1"/>
</dbReference>
<reference evidence="6" key="1">
    <citation type="journal article" date="2014" name="Front. Microbiol.">
        <title>High frequency of phylogenetically diverse reductive dehalogenase-homologous genes in deep subseafloor sedimentary metagenomes.</title>
        <authorList>
            <person name="Kawai M."/>
            <person name="Futagami T."/>
            <person name="Toyoda A."/>
            <person name="Takaki Y."/>
            <person name="Nishi S."/>
            <person name="Hori S."/>
            <person name="Arai W."/>
            <person name="Tsubouchi T."/>
            <person name="Morono Y."/>
            <person name="Uchiyama I."/>
            <person name="Ito T."/>
            <person name="Fujiyama A."/>
            <person name="Inagaki F."/>
            <person name="Takami H."/>
        </authorList>
    </citation>
    <scope>NUCLEOTIDE SEQUENCE</scope>
    <source>
        <strain evidence="6">Expedition CK06-06</strain>
    </source>
</reference>
<sequence>ITAVKEDKDWSLVFPDITFKEYDSKWDGDLYKWWFERDYPVKLYKKIKARKLWRLIAESAHQSGEPGVVFIDKYQRESNTANCEKIIGVNPCGEQGLGEWGVCNLGSINLVPFINKDLEINWSELEITIKTAVRFLDNVIDLDNYINDQIKEKQLSIRRIGLGTMGLADVLIILGLKYGSKESLSFISELYSFIRDVAYKASIDISCEKGSAVSFNLEGYINRPFIEKLPDAIKDRIRFRGIRNLSILTQAPTSFSIYHNSSSTFRT</sequence>
<dbReference type="PRINTS" id="PR01183">
    <property type="entry name" value="RIBORDTASEM1"/>
</dbReference>
<feature type="non-terminal residue" evidence="6">
    <location>
        <position position="1"/>
    </location>
</feature>
<dbReference type="GO" id="GO:0004748">
    <property type="term" value="F:ribonucleoside-diphosphate reductase activity, thioredoxin disulfide as acceptor"/>
    <property type="evidence" value="ECO:0007669"/>
    <property type="project" value="TreeGrafter"/>
</dbReference>
<dbReference type="PANTHER" id="PTHR43371">
    <property type="entry name" value="VITAMIN B12-DEPENDENT RIBONUCLEOTIDE REDUCTASE"/>
    <property type="match status" value="1"/>
</dbReference>
<dbReference type="PANTHER" id="PTHR43371:SF1">
    <property type="entry name" value="RIBONUCLEOSIDE-DIPHOSPHATE REDUCTASE"/>
    <property type="match status" value="1"/>
</dbReference>
<protein>
    <recommendedName>
        <fullName evidence="5">Ribonucleotide reductase large subunit C-terminal domain-containing protein</fullName>
    </recommendedName>
</protein>
<name>X1G022_9ZZZZ</name>
<dbReference type="Gene3D" id="3.20.70.20">
    <property type="match status" value="1"/>
</dbReference>
<evidence type="ECO:0000256" key="1">
    <source>
        <dbReference type="ARBA" id="ARBA00001922"/>
    </source>
</evidence>
<evidence type="ECO:0000256" key="3">
    <source>
        <dbReference type="ARBA" id="ARBA00023002"/>
    </source>
</evidence>
<evidence type="ECO:0000259" key="5">
    <source>
        <dbReference type="Pfam" id="PF02867"/>
    </source>
</evidence>
<comment type="cofactor">
    <cofactor evidence="1">
        <name>adenosylcob(III)alamin</name>
        <dbReference type="ChEBI" id="CHEBI:18408"/>
    </cofactor>
</comment>
<evidence type="ECO:0000313" key="6">
    <source>
        <dbReference type="EMBL" id="GAH50587.1"/>
    </source>
</evidence>
<keyword evidence="3" id="KW-0560">Oxidoreductase</keyword>
<dbReference type="EMBL" id="BARU01016620">
    <property type="protein sequence ID" value="GAH50587.1"/>
    <property type="molecule type" value="Genomic_DNA"/>
</dbReference>
<dbReference type="Pfam" id="PF02867">
    <property type="entry name" value="Ribonuc_red_lgC"/>
    <property type="match status" value="1"/>
</dbReference>
<comment type="caution">
    <text evidence="6">The sequence shown here is derived from an EMBL/GenBank/DDBJ whole genome shotgun (WGS) entry which is preliminary data.</text>
</comment>
<dbReference type="GO" id="GO:0031419">
    <property type="term" value="F:cobalamin binding"/>
    <property type="evidence" value="ECO:0007669"/>
    <property type="project" value="UniProtKB-KW"/>
</dbReference>
<dbReference type="AlphaFoldDB" id="X1G022"/>
<evidence type="ECO:0000256" key="4">
    <source>
        <dbReference type="ARBA" id="ARBA00023285"/>
    </source>
</evidence>
<feature type="domain" description="Ribonucleotide reductase large subunit C-terminal" evidence="5">
    <location>
        <begin position="3"/>
        <end position="263"/>
    </location>
</feature>
<dbReference type="InterPro" id="IPR050862">
    <property type="entry name" value="RdRp_reductase_class-2"/>
</dbReference>
<accession>X1G022</accession>
<keyword evidence="2" id="KW-0846">Cobalamin</keyword>
<gene>
    <name evidence="6" type="ORF">S03H2_27621</name>
</gene>